<dbReference type="Gene3D" id="3.30.40.10">
    <property type="entry name" value="Zinc/RING finger domain, C3HC4 (zinc finger)"/>
    <property type="match status" value="1"/>
</dbReference>
<dbReference type="PANTHER" id="PTHR47156">
    <property type="entry name" value="PROTEIN CBG20824"/>
    <property type="match status" value="1"/>
</dbReference>
<keyword evidence="5" id="KW-0175">Coiled coil</keyword>
<keyword evidence="3" id="KW-0862">Zinc</keyword>
<name>A0A5N5SJN4_9CRUS</name>
<reference evidence="7 8" key="1">
    <citation type="journal article" date="2019" name="PLoS Biol.">
        <title>Sex chromosomes control vertical transmission of feminizing Wolbachia symbionts in an isopod.</title>
        <authorList>
            <person name="Becking T."/>
            <person name="Chebbi M.A."/>
            <person name="Giraud I."/>
            <person name="Moumen B."/>
            <person name="Laverre T."/>
            <person name="Caubet Y."/>
            <person name="Peccoud J."/>
            <person name="Gilbert C."/>
            <person name="Cordaux R."/>
        </authorList>
    </citation>
    <scope>NUCLEOTIDE SEQUENCE [LARGE SCALE GENOMIC DNA]</scope>
    <source>
        <strain evidence="7">ANa2</strain>
        <tissue evidence="7">Whole body excluding digestive tract and cuticle</tissue>
    </source>
</reference>
<proteinExistence type="predicted"/>
<keyword evidence="1" id="KW-0479">Metal-binding</keyword>
<dbReference type="InterPro" id="IPR013083">
    <property type="entry name" value="Znf_RING/FYVE/PHD"/>
</dbReference>
<dbReference type="Pfam" id="PF13639">
    <property type="entry name" value="zf-RING_2"/>
    <property type="match status" value="1"/>
</dbReference>
<evidence type="ECO:0000256" key="1">
    <source>
        <dbReference type="ARBA" id="ARBA00022723"/>
    </source>
</evidence>
<organism evidence="7 8">
    <name type="scientific">Armadillidium nasatum</name>
    <dbReference type="NCBI Taxonomy" id="96803"/>
    <lineage>
        <taxon>Eukaryota</taxon>
        <taxon>Metazoa</taxon>
        <taxon>Ecdysozoa</taxon>
        <taxon>Arthropoda</taxon>
        <taxon>Crustacea</taxon>
        <taxon>Multicrustacea</taxon>
        <taxon>Malacostraca</taxon>
        <taxon>Eumalacostraca</taxon>
        <taxon>Peracarida</taxon>
        <taxon>Isopoda</taxon>
        <taxon>Oniscidea</taxon>
        <taxon>Crinocheta</taxon>
        <taxon>Armadillidiidae</taxon>
        <taxon>Armadillidium</taxon>
    </lineage>
</organism>
<dbReference type="AlphaFoldDB" id="A0A5N5SJN4"/>
<dbReference type="InterPro" id="IPR001841">
    <property type="entry name" value="Znf_RING"/>
</dbReference>
<evidence type="ECO:0000256" key="3">
    <source>
        <dbReference type="ARBA" id="ARBA00022833"/>
    </source>
</evidence>
<evidence type="ECO:0000256" key="5">
    <source>
        <dbReference type="SAM" id="Coils"/>
    </source>
</evidence>
<evidence type="ECO:0000313" key="7">
    <source>
        <dbReference type="EMBL" id="KAB7493918.1"/>
    </source>
</evidence>
<keyword evidence="2 4" id="KW-0863">Zinc-finger</keyword>
<accession>A0A5N5SJN4</accession>
<evidence type="ECO:0000256" key="4">
    <source>
        <dbReference type="PROSITE-ProRule" id="PRU00175"/>
    </source>
</evidence>
<gene>
    <name evidence="7" type="primary">rhp18</name>
    <name evidence="7" type="ORF">Anas_00931</name>
</gene>
<dbReference type="PROSITE" id="PS50089">
    <property type="entry name" value="ZF_RING_2"/>
    <property type="match status" value="1"/>
</dbReference>
<dbReference type="PANTHER" id="PTHR47156:SF10">
    <property type="entry name" value="E3 UBIQUITIN-PROTEIN LIGASE TRIM-21-RELATED"/>
    <property type="match status" value="1"/>
</dbReference>
<comment type="caution">
    <text evidence="7">The sequence shown here is derived from an EMBL/GenBank/DDBJ whole genome shotgun (WGS) entry which is preliminary data.</text>
</comment>
<dbReference type="PROSITE" id="PS00518">
    <property type="entry name" value="ZF_RING_1"/>
    <property type="match status" value="1"/>
</dbReference>
<sequence length="404" mass="46439">MECKRNVGSPVFQDLECEICYVEYDSQYVVPMMLKCGHTYCDVCIKDLLYKSPKCPACRAPFSDKDSVKNYALLKLLSDTKPKNKCFKDIKIELESLRRELMSKRDDMVKYRDLYEKNVSLLDTNLCQVDELLEGKSEDLDRDSSLHIVIEVKKTLRSFNEADKPLPRLFATPISDVRDYVLKIYRKIESGGKLLSVHQPNYESKLIYGKISNWSNALCFHSLHLTDAEDCQEFLRFDDLKKVTSSLKLKLFLKIPCKTQANKVIMIEPTKSSLVTQFIRFCTGETGYSYREASFVEGEDRNKYCKSIMKVSHYKKENESKDDMGSDDVHKGSIDYAFESSFQYVFKEPTAVVVGSADGGFQIFYSYSKTSYKNVIGVVESSMNLQDISYEDPRILDCGLAFEL</sequence>
<keyword evidence="8" id="KW-1185">Reference proteome</keyword>
<dbReference type="SMART" id="SM00184">
    <property type="entry name" value="RING"/>
    <property type="match status" value="1"/>
</dbReference>
<evidence type="ECO:0000256" key="2">
    <source>
        <dbReference type="ARBA" id="ARBA00022771"/>
    </source>
</evidence>
<evidence type="ECO:0000313" key="8">
    <source>
        <dbReference type="Proteomes" id="UP000326759"/>
    </source>
</evidence>
<protein>
    <submittedName>
        <fullName evidence="7">Postreplication repair E3 ubiquitin-protein ligase rad18</fullName>
    </submittedName>
</protein>
<dbReference type="InterPro" id="IPR052667">
    <property type="entry name" value="E3_ubiquitin-ligase_RING"/>
</dbReference>
<dbReference type="EMBL" id="SEYY01024766">
    <property type="protein sequence ID" value="KAB7493918.1"/>
    <property type="molecule type" value="Genomic_DNA"/>
</dbReference>
<dbReference type="OrthoDB" id="6366364at2759"/>
<dbReference type="SUPFAM" id="SSF57850">
    <property type="entry name" value="RING/U-box"/>
    <property type="match status" value="1"/>
</dbReference>
<evidence type="ECO:0000259" key="6">
    <source>
        <dbReference type="PROSITE" id="PS50089"/>
    </source>
</evidence>
<feature type="coiled-coil region" evidence="5">
    <location>
        <begin position="87"/>
        <end position="114"/>
    </location>
</feature>
<dbReference type="GO" id="GO:0008270">
    <property type="term" value="F:zinc ion binding"/>
    <property type="evidence" value="ECO:0007669"/>
    <property type="project" value="UniProtKB-KW"/>
</dbReference>
<feature type="domain" description="RING-type" evidence="6">
    <location>
        <begin position="17"/>
        <end position="59"/>
    </location>
</feature>
<dbReference type="InterPro" id="IPR017907">
    <property type="entry name" value="Znf_RING_CS"/>
</dbReference>
<dbReference type="Proteomes" id="UP000326759">
    <property type="component" value="Unassembled WGS sequence"/>
</dbReference>